<dbReference type="Pfam" id="PF15072">
    <property type="entry name" value="HROB"/>
    <property type="match status" value="1"/>
</dbReference>
<comment type="caution">
    <text evidence="2">The sequence shown here is derived from an EMBL/GenBank/DDBJ whole genome shotgun (WGS) entry which is preliminary data.</text>
</comment>
<dbReference type="InterPro" id="IPR028045">
    <property type="entry name" value="HROB"/>
</dbReference>
<keyword evidence="3" id="KW-1185">Reference proteome</keyword>
<accession>A0ABQ5HL43</accession>
<dbReference type="EMBL" id="BQNB010019749">
    <property type="protein sequence ID" value="GJT88640.1"/>
    <property type="molecule type" value="Genomic_DNA"/>
</dbReference>
<dbReference type="InterPro" id="IPR058570">
    <property type="entry name" value="HROB_OB"/>
</dbReference>
<sequence>MDIMNRLLVKSLLSKQWKFSIDSFDFIHNYGCRETNTCCFNLSFMHNLQGYIHSFDENLAFRNFDSNLDLFSLKPVASSEGICCFSFSENSFLVLWNPSMKKSVAISVPNYIQQPDSLKMIFGFGICPVTLELTRIKNTFSGDFQDGFISSCSLLFNIPHPAGHFLKLLGFSNDNQPIVEAEIVQQWYRSLQVFHPIIDGFVNIGVEANHYIAMVKMAPYEAFACRCGKGDVVLRESYQPNTRGKLYYACPQSKEFSLDIDDSDLQLTDSDLQLTPIEPSRLTPNPVTIIPGHAGIVQLSSNTRVEPSSSTSNTVRIIPGPAGLKVVDDVGEDVDFNSVAWVSATNYVNAFGGTVTGCLGDIDNFLKKGKLEQVVAIVKSCAPNVLGDLNVTLKDLSGIVPGTINYKVLDVGSYGKDITVGAAMILANVSVFTPKPSKHYLNITKRNVVEVF</sequence>
<reference evidence="2" key="1">
    <citation type="journal article" date="2022" name="Int. J. Mol. Sci.">
        <title>Draft Genome of Tanacetum Coccineum: Genomic Comparison of Closely Related Tanacetum-Family Plants.</title>
        <authorList>
            <person name="Yamashiro T."/>
            <person name="Shiraishi A."/>
            <person name="Nakayama K."/>
            <person name="Satake H."/>
        </authorList>
    </citation>
    <scope>NUCLEOTIDE SEQUENCE</scope>
</reference>
<evidence type="ECO:0000313" key="2">
    <source>
        <dbReference type="EMBL" id="GJT88640.1"/>
    </source>
</evidence>
<evidence type="ECO:0000259" key="1">
    <source>
        <dbReference type="Pfam" id="PF15072"/>
    </source>
</evidence>
<reference evidence="2" key="2">
    <citation type="submission" date="2022-01" db="EMBL/GenBank/DDBJ databases">
        <authorList>
            <person name="Yamashiro T."/>
            <person name="Shiraishi A."/>
            <person name="Satake H."/>
            <person name="Nakayama K."/>
        </authorList>
    </citation>
    <scope>NUCLEOTIDE SEQUENCE</scope>
</reference>
<dbReference type="Proteomes" id="UP001151760">
    <property type="component" value="Unassembled WGS sequence"/>
</dbReference>
<gene>
    <name evidence="2" type="ORF">Tco_1070357</name>
</gene>
<name>A0ABQ5HL43_9ASTR</name>
<proteinExistence type="predicted"/>
<evidence type="ECO:0000313" key="3">
    <source>
        <dbReference type="Proteomes" id="UP001151760"/>
    </source>
</evidence>
<organism evidence="2 3">
    <name type="scientific">Tanacetum coccineum</name>
    <dbReference type="NCBI Taxonomy" id="301880"/>
    <lineage>
        <taxon>Eukaryota</taxon>
        <taxon>Viridiplantae</taxon>
        <taxon>Streptophyta</taxon>
        <taxon>Embryophyta</taxon>
        <taxon>Tracheophyta</taxon>
        <taxon>Spermatophyta</taxon>
        <taxon>Magnoliopsida</taxon>
        <taxon>eudicotyledons</taxon>
        <taxon>Gunneridae</taxon>
        <taxon>Pentapetalae</taxon>
        <taxon>asterids</taxon>
        <taxon>campanulids</taxon>
        <taxon>Asterales</taxon>
        <taxon>Asteraceae</taxon>
        <taxon>Asteroideae</taxon>
        <taxon>Anthemideae</taxon>
        <taxon>Anthemidinae</taxon>
        <taxon>Tanacetum</taxon>
    </lineage>
</organism>
<feature type="non-terminal residue" evidence="2">
    <location>
        <position position="452"/>
    </location>
</feature>
<protein>
    <recommendedName>
        <fullName evidence="1">Homologous recombination OB-fold protein OB-fold domain-containing protein</fullName>
    </recommendedName>
</protein>
<dbReference type="PANTHER" id="PTHR14523">
    <property type="entry name" value="UNCHARACTERIZED PROTEIN C17ORF53 HOMOLOG"/>
    <property type="match status" value="1"/>
</dbReference>
<dbReference type="PANTHER" id="PTHR14523:SF1">
    <property type="entry name" value="HOMOLOGOUS RECOMBINATION OB-FOLD PROTEIN"/>
    <property type="match status" value="1"/>
</dbReference>
<feature type="domain" description="Homologous recombination OB-fold protein OB-fold" evidence="1">
    <location>
        <begin position="370"/>
        <end position="452"/>
    </location>
</feature>